<evidence type="ECO:0000256" key="5">
    <source>
        <dbReference type="ARBA" id="ARBA00022454"/>
    </source>
</evidence>
<dbReference type="SUPFAM" id="SSF52540">
    <property type="entry name" value="P-loop containing nucleoside triphosphate hydrolases"/>
    <property type="match status" value="1"/>
</dbReference>
<gene>
    <name evidence="11" type="ORF">GSBLH_T00001751001</name>
</gene>
<dbReference type="InterPro" id="IPR038729">
    <property type="entry name" value="Rad50/SbcC_AAA"/>
</dbReference>
<evidence type="ECO:0000256" key="8">
    <source>
        <dbReference type="ARBA" id="ARBA00023242"/>
    </source>
</evidence>
<keyword evidence="5" id="KW-0158">Chromosome</keyword>
<comment type="subcellular location">
    <subcellularLocation>
        <location evidence="3">Chromosome</location>
    </subcellularLocation>
    <subcellularLocation>
        <location evidence="2">Nucleus</location>
    </subcellularLocation>
</comment>
<dbReference type="GO" id="GO:0000722">
    <property type="term" value="P:telomere maintenance via recombination"/>
    <property type="evidence" value="ECO:0007669"/>
    <property type="project" value="TreeGrafter"/>
</dbReference>
<dbReference type="GO" id="GO:0003691">
    <property type="term" value="F:double-stranded telomeric DNA binding"/>
    <property type="evidence" value="ECO:0007669"/>
    <property type="project" value="TreeGrafter"/>
</dbReference>
<dbReference type="OrthoDB" id="18797at2759"/>
<evidence type="ECO:0000256" key="2">
    <source>
        <dbReference type="ARBA" id="ARBA00004123"/>
    </source>
</evidence>
<evidence type="ECO:0000313" key="11">
    <source>
        <dbReference type="EMBL" id="CBK21612.2"/>
    </source>
</evidence>
<reference evidence="11" key="1">
    <citation type="submission" date="2010-02" db="EMBL/GenBank/DDBJ databases">
        <title>Sequencing and annotation of the Blastocystis hominis genome.</title>
        <authorList>
            <person name="Wincker P."/>
        </authorList>
    </citation>
    <scope>NUCLEOTIDE SEQUENCE</scope>
    <source>
        <strain evidence="11">Singapore isolate B</strain>
    </source>
</reference>
<dbReference type="InterPro" id="IPR027417">
    <property type="entry name" value="P-loop_NTPase"/>
</dbReference>
<dbReference type="GO" id="GO:0046872">
    <property type="term" value="F:metal ion binding"/>
    <property type="evidence" value="ECO:0007669"/>
    <property type="project" value="UniProtKB-KW"/>
</dbReference>
<accession>D8M0M3</accession>
<feature type="domain" description="Rad50/SbcC-type AAA" evidence="10">
    <location>
        <begin position="6"/>
        <end position="197"/>
    </location>
</feature>
<keyword evidence="12" id="KW-1185">Reference proteome</keyword>
<dbReference type="GO" id="GO:0043047">
    <property type="term" value="F:single-stranded telomeric DNA binding"/>
    <property type="evidence" value="ECO:0007669"/>
    <property type="project" value="TreeGrafter"/>
</dbReference>
<dbReference type="GO" id="GO:0000794">
    <property type="term" value="C:condensed nuclear chromosome"/>
    <property type="evidence" value="ECO:0007669"/>
    <property type="project" value="TreeGrafter"/>
</dbReference>
<evidence type="ECO:0000256" key="3">
    <source>
        <dbReference type="ARBA" id="ARBA00004286"/>
    </source>
</evidence>
<dbReference type="EMBL" id="FN668643">
    <property type="protein sequence ID" value="CBK21612.2"/>
    <property type="molecule type" value="Genomic_DNA"/>
</dbReference>
<dbReference type="RefSeq" id="XP_012895660.1">
    <property type="nucleotide sequence ID" value="XM_013040206.1"/>
</dbReference>
<dbReference type="GeneID" id="24918981"/>
<dbReference type="GO" id="GO:0006302">
    <property type="term" value="P:double-strand break repair"/>
    <property type="evidence" value="ECO:0007669"/>
    <property type="project" value="InterPro"/>
</dbReference>
<dbReference type="GO" id="GO:0030870">
    <property type="term" value="C:Mre11 complex"/>
    <property type="evidence" value="ECO:0007669"/>
    <property type="project" value="TreeGrafter"/>
</dbReference>
<evidence type="ECO:0000256" key="4">
    <source>
        <dbReference type="ARBA" id="ARBA00009439"/>
    </source>
</evidence>
<dbReference type="Pfam" id="PF13476">
    <property type="entry name" value="AAA_23"/>
    <property type="match status" value="1"/>
</dbReference>
<dbReference type="Gene3D" id="3.40.50.300">
    <property type="entry name" value="P-loop containing nucleotide triphosphate hydrolases"/>
    <property type="match status" value="1"/>
</dbReference>
<evidence type="ECO:0000313" key="12">
    <source>
        <dbReference type="Proteomes" id="UP000008312"/>
    </source>
</evidence>
<dbReference type="AlphaFoldDB" id="D8M0M3"/>
<protein>
    <recommendedName>
        <fullName evidence="10">Rad50/SbcC-type AAA domain-containing protein</fullName>
    </recommendedName>
</protein>
<evidence type="ECO:0000256" key="7">
    <source>
        <dbReference type="ARBA" id="ARBA00022833"/>
    </source>
</evidence>
<organism evidence="11">
    <name type="scientific">Blastocystis hominis</name>
    <dbReference type="NCBI Taxonomy" id="12968"/>
    <lineage>
        <taxon>Eukaryota</taxon>
        <taxon>Sar</taxon>
        <taxon>Stramenopiles</taxon>
        <taxon>Bigyra</taxon>
        <taxon>Opalozoa</taxon>
        <taxon>Opalinata</taxon>
        <taxon>Blastocystidae</taxon>
        <taxon>Blastocystis</taxon>
    </lineage>
</organism>
<evidence type="ECO:0000256" key="9">
    <source>
        <dbReference type="ARBA" id="ARBA00049360"/>
    </source>
</evidence>
<dbReference type="OMA" id="EYLEHAM"/>
<dbReference type="GO" id="GO:0051880">
    <property type="term" value="F:G-quadruplex DNA binding"/>
    <property type="evidence" value="ECO:0007669"/>
    <property type="project" value="TreeGrafter"/>
</dbReference>
<comment type="catalytic activity">
    <reaction evidence="9">
        <text>ATP + H2O = ADP + phosphate + H(+)</text>
        <dbReference type="Rhea" id="RHEA:13065"/>
        <dbReference type="ChEBI" id="CHEBI:15377"/>
        <dbReference type="ChEBI" id="CHEBI:15378"/>
        <dbReference type="ChEBI" id="CHEBI:30616"/>
        <dbReference type="ChEBI" id="CHEBI:43474"/>
        <dbReference type="ChEBI" id="CHEBI:456216"/>
    </reaction>
</comment>
<sequence length="206" mass="23134">MAEISKMTIQGIRSFSPREEKTIKFLKPLTIIVGDNGCGKTTIIECLKAGCTGDLPPECNRGQLFVTDPTFYPGKEVKGQIKLELSCLDESKVHCVRSYTVRATGTKLVFHSLDQTVKIVDKNGNTAADSKRVSDISQQIPRLLGMSRAIINNVIFCHQEESNWPLSDRLELKKRFDSIFESTYYTKSLEALKKERKEKVSTRGGK</sequence>
<keyword evidence="6" id="KW-0479">Metal-binding</keyword>
<dbReference type="GO" id="GO:0016887">
    <property type="term" value="F:ATP hydrolysis activity"/>
    <property type="evidence" value="ECO:0007669"/>
    <property type="project" value="InterPro"/>
</dbReference>
<dbReference type="GO" id="GO:0007004">
    <property type="term" value="P:telomere maintenance via telomerase"/>
    <property type="evidence" value="ECO:0007669"/>
    <property type="project" value="TreeGrafter"/>
</dbReference>
<dbReference type="Proteomes" id="UP000008312">
    <property type="component" value="Unassembled WGS sequence"/>
</dbReference>
<dbReference type="PANTHER" id="PTHR18867:SF12">
    <property type="entry name" value="DNA REPAIR PROTEIN RAD50"/>
    <property type="match status" value="1"/>
</dbReference>
<comment type="similarity">
    <text evidence="4">Belongs to the SMC family. RAD50 subfamily.</text>
</comment>
<evidence type="ECO:0000259" key="10">
    <source>
        <dbReference type="Pfam" id="PF13476"/>
    </source>
</evidence>
<dbReference type="PANTHER" id="PTHR18867">
    <property type="entry name" value="RAD50"/>
    <property type="match status" value="1"/>
</dbReference>
<evidence type="ECO:0000256" key="6">
    <source>
        <dbReference type="ARBA" id="ARBA00022723"/>
    </source>
</evidence>
<name>D8M0M3_BLAHO</name>
<dbReference type="GO" id="GO:0070192">
    <property type="term" value="P:chromosome organization involved in meiotic cell cycle"/>
    <property type="evidence" value="ECO:0007669"/>
    <property type="project" value="TreeGrafter"/>
</dbReference>
<comment type="cofactor">
    <cofactor evidence="1">
        <name>Zn(2+)</name>
        <dbReference type="ChEBI" id="CHEBI:29105"/>
    </cofactor>
</comment>
<keyword evidence="7" id="KW-0862">Zinc</keyword>
<proteinExistence type="inferred from homology"/>
<evidence type="ECO:0000256" key="1">
    <source>
        <dbReference type="ARBA" id="ARBA00001947"/>
    </source>
</evidence>
<keyword evidence="8" id="KW-0539">Nucleus</keyword>
<dbReference type="InParanoid" id="D8M0M3"/>